<gene>
    <name evidence="2" type="ORF">ILEXP_LOCUS6145</name>
</gene>
<evidence type="ECO:0000256" key="1">
    <source>
        <dbReference type="SAM" id="MobiDB-lite"/>
    </source>
</evidence>
<name>A0ABC8R785_9AQUA</name>
<keyword evidence="3" id="KW-1185">Reference proteome</keyword>
<reference evidence="2 3" key="1">
    <citation type="submission" date="2024-02" db="EMBL/GenBank/DDBJ databases">
        <authorList>
            <person name="Vignale AGUSTIN F."/>
            <person name="Sosa J E."/>
            <person name="Modenutti C."/>
        </authorList>
    </citation>
    <scope>NUCLEOTIDE SEQUENCE [LARGE SCALE GENOMIC DNA]</scope>
</reference>
<comment type="caution">
    <text evidence="2">The sequence shown here is derived from an EMBL/GenBank/DDBJ whole genome shotgun (WGS) entry which is preliminary data.</text>
</comment>
<dbReference type="AlphaFoldDB" id="A0ABC8R785"/>
<protein>
    <submittedName>
        <fullName evidence="2">Uncharacterized protein</fullName>
    </submittedName>
</protein>
<feature type="non-terminal residue" evidence="2">
    <location>
        <position position="1"/>
    </location>
</feature>
<feature type="non-terminal residue" evidence="2">
    <location>
        <position position="81"/>
    </location>
</feature>
<organism evidence="2 3">
    <name type="scientific">Ilex paraguariensis</name>
    <name type="common">yerba mate</name>
    <dbReference type="NCBI Taxonomy" id="185542"/>
    <lineage>
        <taxon>Eukaryota</taxon>
        <taxon>Viridiplantae</taxon>
        <taxon>Streptophyta</taxon>
        <taxon>Embryophyta</taxon>
        <taxon>Tracheophyta</taxon>
        <taxon>Spermatophyta</taxon>
        <taxon>Magnoliopsida</taxon>
        <taxon>eudicotyledons</taxon>
        <taxon>Gunneridae</taxon>
        <taxon>Pentapetalae</taxon>
        <taxon>asterids</taxon>
        <taxon>campanulids</taxon>
        <taxon>Aquifoliales</taxon>
        <taxon>Aquifoliaceae</taxon>
        <taxon>Ilex</taxon>
    </lineage>
</organism>
<sequence>PKVADTPSNDALGDAAATSPKTHRADESSLELTRRQKHIAKKTKAMEISKYNQGYEMISLFHSVLKAKGREITMKDSVVAN</sequence>
<feature type="region of interest" description="Disordered" evidence="1">
    <location>
        <begin position="1"/>
        <end position="32"/>
    </location>
</feature>
<evidence type="ECO:0000313" key="3">
    <source>
        <dbReference type="Proteomes" id="UP001642360"/>
    </source>
</evidence>
<evidence type="ECO:0000313" key="2">
    <source>
        <dbReference type="EMBL" id="CAK9138789.1"/>
    </source>
</evidence>
<dbReference type="Proteomes" id="UP001642360">
    <property type="component" value="Unassembled WGS sequence"/>
</dbReference>
<dbReference type="EMBL" id="CAUOFW020000914">
    <property type="protein sequence ID" value="CAK9138789.1"/>
    <property type="molecule type" value="Genomic_DNA"/>
</dbReference>
<proteinExistence type="predicted"/>
<accession>A0ABC8R785</accession>